<sequence length="97" mass="10577">MQTAAMPSVSPFQELFSDWPASLPKRGIVINQLNDAITFRGFMVKGSLLLLERTTPDAMGGRFVMLEYSSIAAVKMIDPLKTEHFAPVGFEGSLGIS</sequence>
<name>A0A5C5YRE3_9BACT</name>
<reference evidence="1 2" key="1">
    <citation type="submission" date="2019-02" db="EMBL/GenBank/DDBJ databases">
        <title>Deep-cultivation of Planctomycetes and their phenomic and genomic characterization uncovers novel biology.</title>
        <authorList>
            <person name="Wiegand S."/>
            <person name="Jogler M."/>
            <person name="Boedeker C."/>
            <person name="Pinto D."/>
            <person name="Vollmers J."/>
            <person name="Rivas-Marin E."/>
            <person name="Kohn T."/>
            <person name="Peeters S.H."/>
            <person name="Heuer A."/>
            <person name="Rast P."/>
            <person name="Oberbeckmann S."/>
            <person name="Bunk B."/>
            <person name="Jeske O."/>
            <person name="Meyerdierks A."/>
            <person name="Storesund J.E."/>
            <person name="Kallscheuer N."/>
            <person name="Luecker S."/>
            <person name="Lage O.M."/>
            <person name="Pohl T."/>
            <person name="Merkel B.J."/>
            <person name="Hornburger P."/>
            <person name="Mueller R.-W."/>
            <person name="Bruemmer F."/>
            <person name="Labrenz M."/>
            <person name="Spormann A.M."/>
            <person name="Op Den Camp H."/>
            <person name="Overmann J."/>
            <person name="Amann R."/>
            <person name="Jetten M.S.M."/>
            <person name="Mascher T."/>
            <person name="Medema M.H."/>
            <person name="Devos D.P."/>
            <person name="Kaster A.-K."/>
            <person name="Ovreas L."/>
            <person name="Rohde M."/>
            <person name="Galperin M.Y."/>
            <person name="Jogler C."/>
        </authorList>
    </citation>
    <scope>NUCLEOTIDE SEQUENCE [LARGE SCALE GENOMIC DNA]</scope>
    <source>
        <strain evidence="1 2">Pla123a</strain>
    </source>
</reference>
<dbReference type="AlphaFoldDB" id="A0A5C5YRE3"/>
<gene>
    <name evidence="1" type="ORF">Pla123a_21850</name>
</gene>
<evidence type="ECO:0000313" key="1">
    <source>
        <dbReference type="EMBL" id="TWT77524.1"/>
    </source>
</evidence>
<protein>
    <submittedName>
        <fullName evidence="1">Uncharacterized protein</fullName>
    </submittedName>
</protein>
<evidence type="ECO:0000313" key="2">
    <source>
        <dbReference type="Proteomes" id="UP000318478"/>
    </source>
</evidence>
<proteinExistence type="predicted"/>
<keyword evidence="2" id="KW-1185">Reference proteome</keyword>
<organism evidence="1 2">
    <name type="scientific">Posidoniimonas polymericola</name>
    <dbReference type="NCBI Taxonomy" id="2528002"/>
    <lineage>
        <taxon>Bacteria</taxon>
        <taxon>Pseudomonadati</taxon>
        <taxon>Planctomycetota</taxon>
        <taxon>Planctomycetia</taxon>
        <taxon>Pirellulales</taxon>
        <taxon>Lacipirellulaceae</taxon>
        <taxon>Posidoniimonas</taxon>
    </lineage>
</organism>
<dbReference type="EMBL" id="SJPO01000004">
    <property type="protein sequence ID" value="TWT77524.1"/>
    <property type="molecule type" value="Genomic_DNA"/>
</dbReference>
<dbReference type="RefSeq" id="WP_146586736.1">
    <property type="nucleotide sequence ID" value="NZ_SJPO01000004.1"/>
</dbReference>
<accession>A0A5C5YRE3</accession>
<comment type="caution">
    <text evidence="1">The sequence shown here is derived from an EMBL/GenBank/DDBJ whole genome shotgun (WGS) entry which is preliminary data.</text>
</comment>
<dbReference type="OrthoDB" id="281973at2"/>
<dbReference type="Proteomes" id="UP000318478">
    <property type="component" value="Unassembled WGS sequence"/>
</dbReference>